<dbReference type="PANTHER" id="PTHR22946">
    <property type="entry name" value="DIENELACTONE HYDROLASE DOMAIN-CONTAINING PROTEIN-RELATED"/>
    <property type="match status" value="1"/>
</dbReference>
<keyword evidence="4" id="KW-1185">Reference proteome</keyword>
<dbReference type="ESTHER" id="9agar-a0a0d7b6f6">
    <property type="family name" value="Xaa-Pro-like_dom"/>
</dbReference>
<dbReference type="Proteomes" id="UP000054007">
    <property type="component" value="Unassembled WGS sequence"/>
</dbReference>
<evidence type="ECO:0000256" key="1">
    <source>
        <dbReference type="ARBA" id="ARBA00022801"/>
    </source>
</evidence>
<sequence>MERKTVKIPSATPGWNLDAWQYFPTTPATALPPVIIMANGFSCTKKMGLSEFAEAFAEHGYASVVFDYRRWGDSDGMPRCVQDYREQRADYRSVIRWARAQGIYDNNRLVVWGYSYAGGHSIVMAGEEAMDVAAAIAFRPYVGESSNYSTKHLAVMLFHAILDAAKQAVGLSPHYIEVAGRNRFLFGEDSVAALQKLGANGGWENKVTASSLFPMTQNRPVDRAQKIRCPTLLIAAENDKMCIFEGQLQVAAESAKVELVAVRGGHWDANAGCPDFEEQLTMMLKFLEKQVPRILEVYATSTELVTMLAMMPDIALGGLHEFEPHCTREWQIFQSDVQAFMHLMARMPALRVLTISEMFGHYVLRALTEGDGLVPTLANC</sequence>
<evidence type="ECO:0000313" key="3">
    <source>
        <dbReference type="EMBL" id="KIY66092.1"/>
    </source>
</evidence>
<dbReference type="InterPro" id="IPR050261">
    <property type="entry name" value="FrsA_esterase"/>
</dbReference>
<dbReference type="EMBL" id="KN880566">
    <property type="protein sequence ID" value="KIY66092.1"/>
    <property type="molecule type" value="Genomic_DNA"/>
</dbReference>
<evidence type="ECO:0000259" key="2">
    <source>
        <dbReference type="Pfam" id="PF02129"/>
    </source>
</evidence>
<name>A0A0D7B6F6_9AGAR</name>
<organism evidence="3 4">
    <name type="scientific">Cylindrobasidium torrendii FP15055 ss-10</name>
    <dbReference type="NCBI Taxonomy" id="1314674"/>
    <lineage>
        <taxon>Eukaryota</taxon>
        <taxon>Fungi</taxon>
        <taxon>Dikarya</taxon>
        <taxon>Basidiomycota</taxon>
        <taxon>Agaricomycotina</taxon>
        <taxon>Agaricomycetes</taxon>
        <taxon>Agaricomycetidae</taxon>
        <taxon>Agaricales</taxon>
        <taxon>Marasmiineae</taxon>
        <taxon>Physalacriaceae</taxon>
        <taxon>Cylindrobasidium</taxon>
    </lineage>
</organism>
<feature type="domain" description="Xaa-Pro dipeptidyl-peptidase-like" evidence="2">
    <location>
        <begin position="17"/>
        <end position="250"/>
    </location>
</feature>
<dbReference type="InterPro" id="IPR000383">
    <property type="entry name" value="Xaa-Pro-like_dom"/>
</dbReference>
<dbReference type="InterPro" id="IPR029058">
    <property type="entry name" value="AB_hydrolase_fold"/>
</dbReference>
<protein>
    <submittedName>
        <fullName evidence="3">Alpha/beta-hydrolase</fullName>
    </submittedName>
</protein>
<dbReference type="AlphaFoldDB" id="A0A0D7B6F6"/>
<reference evidence="3 4" key="1">
    <citation type="journal article" date="2015" name="Fungal Genet. Biol.">
        <title>Evolution of novel wood decay mechanisms in Agaricales revealed by the genome sequences of Fistulina hepatica and Cylindrobasidium torrendii.</title>
        <authorList>
            <person name="Floudas D."/>
            <person name="Held B.W."/>
            <person name="Riley R."/>
            <person name="Nagy L.G."/>
            <person name="Koehler G."/>
            <person name="Ransdell A.S."/>
            <person name="Younus H."/>
            <person name="Chow J."/>
            <person name="Chiniquy J."/>
            <person name="Lipzen A."/>
            <person name="Tritt A."/>
            <person name="Sun H."/>
            <person name="Haridas S."/>
            <person name="LaButti K."/>
            <person name="Ohm R.A."/>
            <person name="Kues U."/>
            <person name="Blanchette R.A."/>
            <person name="Grigoriev I.V."/>
            <person name="Minto R.E."/>
            <person name="Hibbett D.S."/>
        </authorList>
    </citation>
    <scope>NUCLEOTIDE SEQUENCE [LARGE SCALE GENOMIC DNA]</scope>
    <source>
        <strain evidence="3 4">FP15055 ss-10</strain>
    </source>
</reference>
<gene>
    <name evidence="3" type="ORF">CYLTODRAFT_491774</name>
</gene>
<dbReference type="STRING" id="1314674.A0A0D7B6F6"/>
<dbReference type="Pfam" id="PF02129">
    <property type="entry name" value="Peptidase_S15"/>
    <property type="match status" value="1"/>
</dbReference>
<keyword evidence="1 3" id="KW-0378">Hydrolase</keyword>
<dbReference type="OrthoDB" id="2498029at2759"/>
<dbReference type="SUPFAM" id="SSF53474">
    <property type="entry name" value="alpha/beta-Hydrolases"/>
    <property type="match status" value="1"/>
</dbReference>
<accession>A0A0D7B6F6</accession>
<dbReference type="GO" id="GO:0016788">
    <property type="term" value="F:hydrolase activity, acting on ester bonds"/>
    <property type="evidence" value="ECO:0007669"/>
    <property type="project" value="UniProtKB-ARBA"/>
</dbReference>
<dbReference type="Gene3D" id="3.40.50.1820">
    <property type="entry name" value="alpha/beta hydrolase"/>
    <property type="match status" value="1"/>
</dbReference>
<dbReference type="PANTHER" id="PTHR22946:SF9">
    <property type="entry name" value="POLYKETIDE TRANSFERASE AF380"/>
    <property type="match status" value="1"/>
</dbReference>
<evidence type="ECO:0000313" key="4">
    <source>
        <dbReference type="Proteomes" id="UP000054007"/>
    </source>
</evidence>
<proteinExistence type="predicted"/>